<keyword evidence="4" id="KW-0238">DNA-binding</keyword>
<dbReference type="GO" id="GO:0003677">
    <property type="term" value="F:DNA binding"/>
    <property type="evidence" value="ECO:0007669"/>
    <property type="project" value="UniProtKB-KW"/>
</dbReference>
<proteinExistence type="inferred from homology"/>
<evidence type="ECO:0000256" key="2">
    <source>
        <dbReference type="RuleBase" id="RU003875"/>
    </source>
</evidence>
<dbReference type="Gene3D" id="1.20.1260.10">
    <property type="match status" value="1"/>
</dbReference>
<dbReference type="CDD" id="cd01043">
    <property type="entry name" value="DPS"/>
    <property type="match status" value="1"/>
</dbReference>
<protein>
    <submittedName>
        <fullName evidence="4">Starvation-inducible DNA-binding protein</fullName>
    </submittedName>
</protein>
<dbReference type="PANTHER" id="PTHR42932">
    <property type="entry name" value="GENERAL STRESS PROTEIN 20U"/>
    <property type="match status" value="1"/>
</dbReference>
<dbReference type="InterPro" id="IPR012347">
    <property type="entry name" value="Ferritin-like"/>
</dbReference>
<reference evidence="4 5" key="1">
    <citation type="submission" date="2017-11" db="EMBL/GenBank/DDBJ databases">
        <title>Genomic Encyclopedia of Archaeal and Bacterial Type Strains, Phase II (KMG-II): From Individual Species to Whole Genera.</title>
        <authorList>
            <person name="Goeker M."/>
        </authorList>
    </citation>
    <scope>NUCLEOTIDE SEQUENCE [LARGE SCALE GENOMIC DNA]</scope>
    <source>
        <strain evidence="4 5">DSM 16400</strain>
    </source>
</reference>
<dbReference type="RefSeq" id="WP_100388705.1">
    <property type="nucleotide sequence ID" value="NZ_BMZU01000001.1"/>
</dbReference>
<dbReference type="AlphaFoldDB" id="A0A2M9D8M6"/>
<dbReference type="PRINTS" id="PR01346">
    <property type="entry name" value="HELNAPAPROT"/>
</dbReference>
<keyword evidence="5" id="KW-1185">Reference proteome</keyword>
<dbReference type="PROSITE" id="PS00818">
    <property type="entry name" value="DPS_1"/>
    <property type="match status" value="1"/>
</dbReference>
<dbReference type="PANTHER" id="PTHR42932:SF2">
    <property type="entry name" value="DNA PROTECTION DURING STARVATION PROTEIN 1"/>
    <property type="match status" value="1"/>
</dbReference>
<sequence length="162" mass="17381">MTEIQAVPQTSADPDVTSGVAQFLGPVVTDLTALSIDGKQAHWHVRGVNFQAVHELLDVIVDHAREWADTAAERVVALGLPIDARTQTVGAKATTPSMTAGFQQSDEVIAQVIAAIDATLVTVRTAVDELGELDKVSEDVAIEIARGLEKDRWFLFAHLATK</sequence>
<dbReference type="Pfam" id="PF00210">
    <property type="entry name" value="Ferritin"/>
    <property type="match status" value="1"/>
</dbReference>
<evidence type="ECO:0000259" key="3">
    <source>
        <dbReference type="Pfam" id="PF00210"/>
    </source>
</evidence>
<gene>
    <name evidence="4" type="ORF">CLV85_1265</name>
</gene>
<dbReference type="GO" id="GO:0008199">
    <property type="term" value="F:ferric iron binding"/>
    <property type="evidence" value="ECO:0007669"/>
    <property type="project" value="InterPro"/>
</dbReference>
<dbReference type="InterPro" id="IPR002177">
    <property type="entry name" value="DPS_DNA-bd"/>
</dbReference>
<organism evidence="4 5">
    <name type="scientific">Salinibacterium amurskyense</name>
    <dbReference type="NCBI Taxonomy" id="205941"/>
    <lineage>
        <taxon>Bacteria</taxon>
        <taxon>Bacillati</taxon>
        <taxon>Actinomycetota</taxon>
        <taxon>Actinomycetes</taxon>
        <taxon>Micrococcales</taxon>
        <taxon>Microbacteriaceae</taxon>
        <taxon>Salinibacterium</taxon>
    </lineage>
</organism>
<comment type="caution">
    <text evidence="4">The sequence shown here is derived from an EMBL/GenBank/DDBJ whole genome shotgun (WGS) entry which is preliminary data.</text>
</comment>
<feature type="domain" description="Ferritin/DPS" evidence="3">
    <location>
        <begin position="28"/>
        <end position="160"/>
    </location>
</feature>
<dbReference type="SUPFAM" id="SSF47240">
    <property type="entry name" value="Ferritin-like"/>
    <property type="match status" value="1"/>
</dbReference>
<dbReference type="GO" id="GO:0016722">
    <property type="term" value="F:oxidoreductase activity, acting on metal ions"/>
    <property type="evidence" value="ECO:0007669"/>
    <property type="project" value="InterPro"/>
</dbReference>
<dbReference type="OrthoDB" id="9797687at2"/>
<dbReference type="PIRSF" id="PIRSF005900">
    <property type="entry name" value="Dps"/>
    <property type="match status" value="1"/>
</dbReference>
<dbReference type="EMBL" id="PGFH01000001">
    <property type="protein sequence ID" value="PJJ82077.1"/>
    <property type="molecule type" value="Genomic_DNA"/>
</dbReference>
<comment type="similarity">
    <text evidence="1 2">Belongs to the Dps family.</text>
</comment>
<name>A0A2M9D8M6_9MICO</name>
<dbReference type="Proteomes" id="UP000231742">
    <property type="component" value="Unassembled WGS sequence"/>
</dbReference>
<dbReference type="InterPro" id="IPR009078">
    <property type="entry name" value="Ferritin-like_SF"/>
</dbReference>
<accession>A0A2M9D8M6</accession>
<evidence type="ECO:0000313" key="4">
    <source>
        <dbReference type="EMBL" id="PJJ82077.1"/>
    </source>
</evidence>
<evidence type="ECO:0000313" key="5">
    <source>
        <dbReference type="Proteomes" id="UP000231742"/>
    </source>
</evidence>
<dbReference type="InterPro" id="IPR023188">
    <property type="entry name" value="DPS_DNA-bd_CS"/>
</dbReference>
<dbReference type="InterPro" id="IPR008331">
    <property type="entry name" value="Ferritin_DPS_dom"/>
</dbReference>
<evidence type="ECO:0000256" key="1">
    <source>
        <dbReference type="ARBA" id="ARBA00009497"/>
    </source>
</evidence>